<dbReference type="Gene3D" id="3.10.129.10">
    <property type="entry name" value="Hotdog Thioesterase"/>
    <property type="match status" value="1"/>
</dbReference>
<evidence type="ECO:0000256" key="2">
    <source>
        <dbReference type="ARBA" id="ARBA00022737"/>
    </source>
</evidence>
<reference evidence="6 7" key="1">
    <citation type="journal article" date="2023" name="Commun. Biol.">
        <title>Genome analysis of Parmales, the sister group of diatoms, reveals the evolutionary specialization of diatoms from phago-mixotrophs to photoautotrophs.</title>
        <authorList>
            <person name="Ban H."/>
            <person name="Sato S."/>
            <person name="Yoshikawa S."/>
            <person name="Yamada K."/>
            <person name="Nakamura Y."/>
            <person name="Ichinomiya M."/>
            <person name="Sato N."/>
            <person name="Blanc-Mathieu R."/>
            <person name="Endo H."/>
            <person name="Kuwata A."/>
            <person name="Ogata H."/>
        </authorList>
    </citation>
    <scope>NUCLEOTIDE SEQUENCE [LARGE SCALE GENOMIC DNA]</scope>
</reference>
<dbReference type="EMBL" id="BRYB01000202">
    <property type="protein sequence ID" value="GMI25145.1"/>
    <property type="molecule type" value="Genomic_DNA"/>
</dbReference>
<dbReference type="Proteomes" id="UP001165060">
    <property type="component" value="Unassembled WGS sequence"/>
</dbReference>
<protein>
    <recommendedName>
        <fullName evidence="5">HotDog ACOT-type domain-containing protein</fullName>
    </recommendedName>
</protein>
<evidence type="ECO:0000256" key="4">
    <source>
        <dbReference type="ARBA" id="ARBA00022946"/>
    </source>
</evidence>
<comment type="caution">
    <text evidence="6">The sequence shown here is derived from an EMBL/GenBank/DDBJ whole genome shotgun (WGS) entry which is preliminary data.</text>
</comment>
<dbReference type="PROSITE" id="PS51770">
    <property type="entry name" value="HOTDOG_ACOT"/>
    <property type="match status" value="1"/>
</dbReference>
<feature type="domain" description="HotDog ACOT-type" evidence="5">
    <location>
        <begin position="1"/>
        <end position="76"/>
    </location>
</feature>
<keyword evidence="4" id="KW-0809">Transit peptide</keyword>
<accession>A0ABQ6MFL9</accession>
<keyword evidence="7" id="KW-1185">Reference proteome</keyword>
<dbReference type="SUPFAM" id="SSF54637">
    <property type="entry name" value="Thioesterase/thiol ester dehydrase-isomerase"/>
    <property type="match status" value="1"/>
</dbReference>
<keyword evidence="2" id="KW-0677">Repeat</keyword>
<evidence type="ECO:0000256" key="3">
    <source>
        <dbReference type="ARBA" id="ARBA00022801"/>
    </source>
</evidence>
<proteinExistence type="inferred from homology"/>
<evidence type="ECO:0000313" key="7">
    <source>
        <dbReference type="Proteomes" id="UP001165060"/>
    </source>
</evidence>
<dbReference type="InterPro" id="IPR033120">
    <property type="entry name" value="HOTDOG_ACOT"/>
</dbReference>
<dbReference type="PANTHER" id="PTHR12655:SF0">
    <property type="entry name" value="ACYL-COENZYME A THIOESTERASE 9, MITOCHONDRIAL"/>
    <property type="match status" value="1"/>
</dbReference>
<evidence type="ECO:0000256" key="1">
    <source>
        <dbReference type="ARBA" id="ARBA00010458"/>
    </source>
</evidence>
<gene>
    <name evidence="6" type="ORF">TeGR_g13884</name>
</gene>
<feature type="non-terminal residue" evidence="6">
    <location>
        <position position="1"/>
    </location>
</feature>
<evidence type="ECO:0000259" key="5">
    <source>
        <dbReference type="PROSITE" id="PS51770"/>
    </source>
</evidence>
<sequence length="110" mass="12129">FIEVDDISFLAPVEVGELLLLHSRVLYSLPRGGDLKLDGDNHLVMVEVEARVTCPEKVSSKLSNRFSFTFSLPGRADGEVKEIVPGDEEQAIAMAKRMIADREQAAEDAK</sequence>
<evidence type="ECO:0000313" key="6">
    <source>
        <dbReference type="EMBL" id="GMI25145.1"/>
    </source>
</evidence>
<name>A0ABQ6MFL9_9STRA</name>
<organism evidence="6 7">
    <name type="scientific">Tetraparma gracilis</name>
    <dbReference type="NCBI Taxonomy" id="2962635"/>
    <lineage>
        <taxon>Eukaryota</taxon>
        <taxon>Sar</taxon>
        <taxon>Stramenopiles</taxon>
        <taxon>Ochrophyta</taxon>
        <taxon>Bolidophyceae</taxon>
        <taxon>Parmales</taxon>
        <taxon>Triparmaceae</taxon>
        <taxon>Tetraparma</taxon>
    </lineage>
</organism>
<comment type="similarity">
    <text evidence="1">Belongs to the acyl coenzyme A hydrolase family.</text>
</comment>
<keyword evidence="3" id="KW-0378">Hydrolase</keyword>
<dbReference type="InterPro" id="IPR029069">
    <property type="entry name" value="HotDog_dom_sf"/>
</dbReference>
<dbReference type="PANTHER" id="PTHR12655">
    <property type="entry name" value="ACYL-COA THIOESTERASE"/>
    <property type="match status" value="1"/>
</dbReference>